<evidence type="ECO:0000259" key="1">
    <source>
        <dbReference type="Pfam" id="PF03992"/>
    </source>
</evidence>
<protein>
    <recommendedName>
        <fullName evidence="1">ABM domain-containing protein</fullName>
    </recommendedName>
</protein>
<dbReference type="Proteomes" id="UP000011135">
    <property type="component" value="Unassembled WGS sequence"/>
</dbReference>
<dbReference type="InterPro" id="IPR007138">
    <property type="entry name" value="ABM_dom"/>
</dbReference>
<feature type="domain" description="ABM" evidence="1">
    <location>
        <begin position="157"/>
        <end position="216"/>
    </location>
</feature>
<keyword evidence="3" id="KW-1185">Reference proteome</keyword>
<dbReference type="eggNOG" id="COG5485">
    <property type="taxonomic scope" value="Bacteria"/>
</dbReference>
<dbReference type="Pfam" id="PF03992">
    <property type="entry name" value="ABM"/>
    <property type="match status" value="1"/>
</dbReference>
<dbReference type="EMBL" id="AMZN01000036">
    <property type="protein sequence ID" value="ELR71621.1"/>
    <property type="molecule type" value="Genomic_DNA"/>
</dbReference>
<dbReference type="InterPro" id="IPR009959">
    <property type="entry name" value="Cyclase_SnoaL-like"/>
</dbReference>
<dbReference type="AlphaFoldDB" id="L8JRM1"/>
<comment type="caution">
    <text evidence="2">The sequence shown here is derived from an EMBL/GenBank/DDBJ whole genome shotgun (WGS) entry which is preliminary data.</text>
</comment>
<gene>
    <name evidence="2" type="ORF">C900_02429</name>
</gene>
<proteinExistence type="predicted"/>
<dbReference type="Gene3D" id="3.10.450.50">
    <property type="match status" value="1"/>
</dbReference>
<organism evidence="2 3">
    <name type="scientific">Fulvivirga imtechensis AK7</name>
    <dbReference type="NCBI Taxonomy" id="1237149"/>
    <lineage>
        <taxon>Bacteria</taxon>
        <taxon>Pseudomonadati</taxon>
        <taxon>Bacteroidota</taxon>
        <taxon>Cytophagia</taxon>
        <taxon>Cytophagales</taxon>
        <taxon>Fulvivirgaceae</taxon>
        <taxon>Fulvivirga</taxon>
    </lineage>
</organism>
<name>L8JRM1_9BACT</name>
<dbReference type="PANTHER" id="PTHR38436:SF1">
    <property type="entry name" value="ESTER CYCLASE"/>
    <property type="match status" value="1"/>
</dbReference>
<dbReference type="Gene3D" id="3.30.70.100">
    <property type="match status" value="1"/>
</dbReference>
<dbReference type="InterPro" id="IPR011008">
    <property type="entry name" value="Dimeric_a/b-barrel"/>
</dbReference>
<dbReference type="SUPFAM" id="SSF54427">
    <property type="entry name" value="NTF2-like"/>
    <property type="match status" value="1"/>
</dbReference>
<dbReference type="InterPro" id="IPR032710">
    <property type="entry name" value="NTF2-like_dom_sf"/>
</dbReference>
<dbReference type="PANTHER" id="PTHR38436">
    <property type="entry name" value="POLYKETIDE CYCLASE SNOAL-LIKE DOMAIN"/>
    <property type="match status" value="1"/>
</dbReference>
<reference evidence="2 3" key="1">
    <citation type="submission" date="2012-12" db="EMBL/GenBank/DDBJ databases">
        <title>Genome assembly of Fulvivirga imtechensis AK7.</title>
        <authorList>
            <person name="Nupur N."/>
            <person name="Khatri I."/>
            <person name="Kumar R."/>
            <person name="Subramanian S."/>
            <person name="Pinnaka A."/>
        </authorList>
    </citation>
    <scope>NUCLEOTIDE SEQUENCE [LARGE SCALE GENOMIC DNA]</scope>
    <source>
        <strain evidence="2 3">AK7</strain>
    </source>
</reference>
<dbReference type="STRING" id="1237149.C900_02429"/>
<evidence type="ECO:0000313" key="2">
    <source>
        <dbReference type="EMBL" id="ELR71621.1"/>
    </source>
</evidence>
<dbReference type="SUPFAM" id="SSF54909">
    <property type="entry name" value="Dimeric alpha+beta barrel"/>
    <property type="match status" value="1"/>
</dbReference>
<accession>L8JRM1</accession>
<dbReference type="Pfam" id="PF07366">
    <property type="entry name" value="SnoaL"/>
    <property type="match status" value="1"/>
</dbReference>
<sequence>METTAYTVRENKELIEKLNTQSLNKRDFELLNNIIADDYMGINGQKGVEAFKAPAIDIISTIPDIQWQIETMAGEGNMAFAKLQIYGTHTGSYLNIEPTGKTISINSVAIYQFRDNRIISSEVQVDRLTFLQQIGIVPDLSLIEKKIDREQVVFIDKFLVPADAEAEFVGRMNANRKLIRKLPGFVEDAVCKNTDNNGNRIYLTVAKWESEAALNNAKEVVQTAYRKEGFDPGEMMKRLNITMDRRTYIEVENELPK</sequence>
<evidence type="ECO:0000313" key="3">
    <source>
        <dbReference type="Proteomes" id="UP000011135"/>
    </source>
</evidence>
<dbReference type="GO" id="GO:0030638">
    <property type="term" value="P:polyketide metabolic process"/>
    <property type="evidence" value="ECO:0007669"/>
    <property type="project" value="InterPro"/>
</dbReference>